<proteinExistence type="predicted"/>
<evidence type="ECO:0000313" key="2">
    <source>
        <dbReference type="Proteomes" id="UP001227268"/>
    </source>
</evidence>
<reference evidence="1" key="1">
    <citation type="submission" date="2023-04" db="EMBL/GenBank/DDBJ databases">
        <title>Draft Genome sequencing of Naganishia species isolated from polar environments using Oxford Nanopore Technology.</title>
        <authorList>
            <person name="Leo P."/>
            <person name="Venkateswaran K."/>
        </authorList>
    </citation>
    <scope>NUCLEOTIDE SEQUENCE</scope>
    <source>
        <strain evidence="1">MNA-CCFEE 5423</strain>
    </source>
</reference>
<protein>
    <submittedName>
        <fullName evidence="1">Uncharacterized protein</fullName>
    </submittedName>
</protein>
<evidence type="ECO:0000313" key="1">
    <source>
        <dbReference type="EMBL" id="KAJ9108966.1"/>
    </source>
</evidence>
<dbReference type="EMBL" id="JASBWT010000001">
    <property type="protein sequence ID" value="KAJ9108966.1"/>
    <property type="molecule type" value="Genomic_DNA"/>
</dbReference>
<comment type="caution">
    <text evidence="1">The sequence shown here is derived from an EMBL/GenBank/DDBJ whole genome shotgun (WGS) entry which is preliminary data.</text>
</comment>
<sequence length="786" mass="85435">MQSILIIFSPSSALSVPHAQQHLVHPDDHDQLAQLRYYHLPPALHSGVTHDEDRDKKHQDGKMSEDLNAVLGLMGLARGLMAFSETFTVGSSSSPTPVQGRTHTITSSKKQTIIYNPPHTEIFILLIVRDPLWTEDQAKDVLQGAWERFTLNFGPDLWSTQASTTSAPAEEWWDRWLISCVKTTTPAEAETSTNVTSQQEAGEYGLKQWLSRTQKPCHVDVETRTGITEGQHFGGFAQGAVSIMKSLPTADAVKCDRVIFGSVSSVPSTYDNEDNDENRRKAIIYDTGTSFPPLTTLLLDMLLAHTPHQQRSTTPSASEGNAGDKGTMKRDRKRSPVKSEQEKEKEKGWSSLATLGLPRFGFGSATSGRGAGTGGRTGSSSSGTANNAGGSATGAGTVASWFGFGTDHSSSSSASTSLPNITKTPANQSAATRTEPKIVTDMNMESLNEALVTPVEAEFEGQPAADSHSDQTSRSSSALDSLDPLQWKVERIWLPSAADSGECAVSCSSSTSTGEAKSHGRMEEATLAYTFHGTSLVALVFVSEMSVEAIGRGLNRPETRTTNDNLDKETDIDSDTPKTKGFNQAVALLFYTMEQSNDEVTSLSSTQTKPSSSLRGHGATRAEDSRSSSHWLYTSRCEKGTLFKSSWKGEEIVFPSASTDAQQRVKTKNSQGRALATKGRRVVPLDQAGVVMRRSLMQIDYAEEMFARLTNDVWLIGKRQCPFRQNSLSNTDIAAKEEEAYLVLTAKETSIVDAECESWKAASRGHKAVVLVVNHVRHQQIDSIES</sequence>
<dbReference type="Proteomes" id="UP001227268">
    <property type="component" value="Unassembled WGS sequence"/>
</dbReference>
<organism evidence="1 2">
    <name type="scientific">Naganishia friedmannii</name>
    <dbReference type="NCBI Taxonomy" id="89922"/>
    <lineage>
        <taxon>Eukaryota</taxon>
        <taxon>Fungi</taxon>
        <taxon>Dikarya</taxon>
        <taxon>Basidiomycota</taxon>
        <taxon>Agaricomycotina</taxon>
        <taxon>Tremellomycetes</taxon>
        <taxon>Filobasidiales</taxon>
        <taxon>Filobasidiaceae</taxon>
        <taxon>Naganishia</taxon>
    </lineage>
</organism>
<accession>A0ACC2WC53</accession>
<keyword evidence="2" id="KW-1185">Reference proteome</keyword>
<gene>
    <name evidence="1" type="ORF">QFC21_000289</name>
</gene>
<name>A0ACC2WC53_9TREE</name>